<reference evidence="1 2" key="1">
    <citation type="submission" date="2020-06" db="EMBL/GenBank/DDBJ databases">
        <authorList>
            <person name="Criscuolo A."/>
        </authorList>
    </citation>
    <scope>NUCLEOTIDE SEQUENCE [LARGE SCALE GENOMIC DNA]</scope>
    <source>
        <strain evidence="2">CIP 111411</strain>
    </source>
</reference>
<keyword evidence="2" id="KW-1185">Reference proteome</keyword>
<accession>A0A6V6Z5Q0</accession>
<dbReference type="AlphaFoldDB" id="A0A6V6Z5Q0"/>
<protein>
    <submittedName>
        <fullName evidence="1">Uncharacterized protein</fullName>
    </submittedName>
</protein>
<proteinExistence type="predicted"/>
<name>A0A6V6Z5Q0_9FLAO</name>
<dbReference type="RefSeq" id="WP_180909887.1">
    <property type="nucleotide sequence ID" value="NZ_CAIJDP010000080.1"/>
</dbReference>
<dbReference type="InterPro" id="IPR011047">
    <property type="entry name" value="Quinoprotein_ADH-like_sf"/>
</dbReference>
<dbReference type="Proteomes" id="UP000530060">
    <property type="component" value="Unassembled WGS sequence"/>
</dbReference>
<organism evidence="1 2">
    <name type="scientific">Flavobacterium salmonis</name>
    <dbReference type="NCBI Taxonomy" id="2654844"/>
    <lineage>
        <taxon>Bacteria</taxon>
        <taxon>Pseudomonadati</taxon>
        <taxon>Bacteroidota</taxon>
        <taxon>Flavobacteriia</taxon>
        <taxon>Flavobacteriales</taxon>
        <taxon>Flavobacteriaceae</taxon>
        <taxon>Flavobacterium</taxon>
    </lineage>
</organism>
<dbReference type="EMBL" id="CAIJDP010000080">
    <property type="protein sequence ID" value="CAD0007103.1"/>
    <property type="molecule type" value="Genomic_DNA"/>
</dbReference>
<dbReference type="InterPro" id="IPR015943">
    <property type="entry name" value="WD40/YVTN_repeat-like_dom_sf"/>
</dbReference>
<evidence type="ECO:0000313" key="2">
    <source>
        <dbReference type="Proteomes" id="UP000530060"/>
    </source>
</evidence>
<sequence length="681" mass="75201">MSKLYCIYLAFFLFILIKPIDGFSQSKYTVLLPELDKAVPSGNTNDLRISADEKGNETNKSFFKFDFKNLPLNAKIESLGLKLYNKPNDRMSDFSIQTITVLKGSNEWTGNETSLADPKLNWAEIKNNADGPIGMAQLKKSLTSITMKLRIPDSPKPVSEFLSDGILSLAARSPEKGQDTNFFSSMTSEITMNFSKKPKLLVTYEVDPYPFREDWSQPFVNLQHTSLLNWKTNTFVVAAQLRKLQNSGNESFQEIGPTGALVIYKNQPVVFTQAVSAIKGVFLVKQLDSKGNVLWSKEVDDVAKSWPLIDEQGRLYYISRSGKLNVLDLNNSGNILLSKSLSDITNKQITTLNNNAVIGYDNTLYLPSDNGITALSAYPQLKVRWKYEQKVGEVNGPVSLSPDESKAFFINIDTRNKKSRLIVLDNLDGSVISTSDYVMNGYQNDINFYIPSPVVQNNSKVFVLNGFDNSSKLFVFDIDDKGIIIKTQFLYSGNTINTGISQPVIDAESNVFFVFNNKFSKYNALDNKADVFDKSAYLDNASILISDASSNIYATDPYSATKKIMGFKNDMNNPNSFSVDFDAAIGNTKKNLTLAPDGTLYTVTATNLIAVTASKVAENDVIIGQTNLSTNTVYRASNSISVEGINVLPSVNTVLNSVGSISFKPGFTVAKGAQVTCKTGY</sequence>
<gene>
    <name evidence="1" type="ORF">FLAT13_03645</name>
</gene>
<evidence type="ECO:0000313" key="1">
    <source>
        <dbReference type="EMBL" id="CAD0007103.1"/>
    </source>
</evidence>
<comment type="caution">
    <text evidence="1">The sequence shown here is derived from an EMBL/GenBank/DDBJ whole genome shotgun (WGS) entry which is preliminary data.</text>
</comment>
<dbReference type="Gene3D" id="2.130.10.10">
    <property type="entry name" value="YVTN repeat-like/Quinoprotein amine dehydrogenase"/>
    <property type="match status" value="1"/>
</dbReference>
<dbReference type="SUPFAM" id="SSF50998">
    <property type="entry name" value="Quinoprotein alcohol dehydrogenase-like"/>
    <property type="match status" value="1"/>
</dbReference>